<evidence type="ECO:0000313" key="2">
    <source>
        <dbReference type="EMBL" id="CAE8695636.1"/>
    </source>
</evidence>
<dbReference type="PANTHER" id="PTHR22895">
    <property type="entry name" value="ARMADILLO REPEAT-CONTAINING PROTEIN 6"/>
    <property type="match status" value="1"/>
</dbReference>
<proteinExistence type="predicted"/>
<dbReference type="Gene3D" id="1.25.10.10">
    <property type="entry name" value="Leucine-rich Repeat Variant"/>
    <property type="match status" value="1"/>
</dbReference>
<dbReference type="PANTHER" id="PTHR22895:SF0">
    <property type="entry name" value="ARMADILLO REPEAT-CONTAINING PROTEIN 6"/>
    <property type="match status" value="1"/>
</dbReference>
<keyword evidence="1" id="KW-0677">Repeat</keyword>
<dbReference type="SUPFAM" id="SSF48371">
    <property type="entry name" value="ARM repeat"/>
    <property type="match status" value="1"/>
</dbReference>
<dbReference type="InterPro" id="IPR000225">
    <property type="entry name" value="Armadillo"/>
</dbReference>
<comment type="caution">
    <text evidence="2">The sequence shown here is derived from an EMBL/GenBank/DDBJ whole genome shotgun (WGS) entry which is preliminary data.</text>
</comment>
<dbReference type="SMART" id="SM00185">
    <property type="entry name" value="ARM"/>
    <property type="match status" value="3"/>
</dbReference>
<protein>
    <recommendedName>
        <fullName evidence="4">Armadillo repeat-containing protein 8</fullName>
    </recommendedName>
</protein>
<evidence type="ECO:0000256" key="1">
    <source>
        <dbReference type="ARBA" id="ARBA00022737"/>
    </source>
</evidence>
<sequence>MEQGQAVPQPADAKATAGSLEQVLQHMAGHLVDADAQLKGMRSLQMFLDFGPKQQLLICRAKGGEAIIAAMKAHNSDAELQAHAALTLSSLAQACPETQSALLDAGAVEATVAAMRNYEDVEELQASCAVALATLSQDCLEAVQRVCLRGGAKAVVAMLCRPLTPDTEGVAWERACECLAVLVSQGKGAMALPWEEVAVAVVGVMLLMPAAAAVQVAGCWALEEFAKQGAAAGASAVCEAGGHSAIVAAMRRKGASAAVLNAGCRALTALALAADAAGGRPLQSECLDVGAAEAVVLALRAAAARAAKAPKAAASGLRLSCAALEAL</sequence>
<organism evidence="2 3">
    <name type="scientific">Polarella glacialis</name>
    <name type="common">Dinoflagellate</name>
    <dbReference type="NCBI Taxonomy" id="89957"/>
    <lineage>
        <taxon>Eukaryota</taxon>
        <taxon>Sar</taxon>
        <taxon>Alveolata</taxon>
        <taxon>Dinophyceae</taxon>
        <taxon>Suessiales</taxon>
        <taxon>Suessiaceae</taxon>
        <taxon>Polarella</taxon>
    </lineage>
</organism>
<name>A0A813KBA2_POLGL</name>
<reference evidence="2" key="1">
    <citation type="submission" date="2021-02" db="EMBL/GenBank/DDBJ databases">
        <authorList>
            <person name="Dougan E. K."/>
            <person name="Rhodes N."/>
            <person name="Thang M."/>
            <person name="Chan C."/>
        </authorList>
    </citation>
    <scope>NUCLEOTIDE SEQUENCE</scope>
</reference>
<accession>A0A813KBA2</accession>
<dbReference type="AlphaFoldDB" id="A0A813KBA2"/>
<dbReference type="Proteomes" id="UP000626109">
    <property type="component" value="Unassembled WGS sequence"/>
</dbReference>
<dbReference type="InterPro" id="IPR011989">
    <property type="entry name" value="ARM-like"/>
</dbReference>
<gene>
    <name evidence="2" type="ORF">PGLA2088_LOCUS29459</name>
</gene>
<evidence type="ECO:0000313" key="3">
    <source>
        <dbReference type="Proteomes" id="UP000626109"/>
    </source>
</evidence>
<feature type="non-terminal residue" evidence="2">
    <location>
        <position position="1"/>
    </location>
</feature>
<evidence type="ECO:0008006" key="4">
    <source>
        <dbReference type="Google" id="ProtNLM"/>
    </source>
</evidence>
<dbReference type="InterPro" id="IPR016024">
    <property type="entry name" value="ARM-type_fold"/>
</dbReference>
<dbReference type="EMBL" id="CAJNNW010028323">
    <property type="protein sequence ID" value="CAE8695636.1"/>
    <property type="molecule type" value="Genomic_DNA"/>
</dbReference>